<feature type="compositionally biased region" description="Basic and acidic residues" evidence="1">
    <location>
        <begin position="24"/>
        <end position="39"/>
    </location>
</feature>
<evidence type="ECO:0000256" key="1">
    <source>
        <dbReference type="SAM" id="MobiDB-lite"/>
    </source>
</evidence>
<organism evidence="2 3">
    <name type="scientific">Xylaria flabelliformis</name>
    <dbReference type="NCBI Taxonomy" id="2512241"/>
    <lineage>
        <taxon>Eukaryota</taxon>
        <taxon>Fungi</taxon>
        <taxon>Dikarya</taxon>
        <taxon>Ascomycota</taxon>
        <taxon>Pezizomycotina</taxon>
        <taxon>Sordariomycetes</taxon>
        <taxon>Xylariomycetidae</taxon>
        <taxon>Xylariales</taxon>
        <taxon>Xylariaceae</taxon>
        <taxon>Xylaria</taxon>
    </lineage>
</organism>
<feature type="compositionally biased region" description="Low complexity" evidence="1">
    <location>
        <begin position="12"/>
        <end position="22"/>
    </location>
</feature>
<dbReference type="Proteomes" id="UP000319160">
    <property type="component" value="Unassembled WGS sequence"/>
</dbReference>
<feature type="region of interest" description="Disordered" evidence="1">
    <location>
        <begin position="1"/>
        <end position="79"/>
    </location>
</feature>
<feature type="compositionally biased region" description="Basic and acidic residues" evidence="1">
    <location>
        <begin position="53"/>
        <end position="79"/>
    </location>
</feature>
<comment type="caution">
    <text evidence="2">The sequence shown here is derived from an EMBL/GenBank/DDBJ whole genome shotgun (WGS) entry which is preliminary data.</text>
</comment>
<proteinExistence type="predicted"/>
<keyword evidence="3" id="KW-1185">Reference proteome</keyword>
<gene>
    <name evidence="2" type="ORF">FHL15_004373</name>
</gene>
<name>A0A553I321_9PEZI</name>
<accession>A0A553I321</accession>
<protein>
    <submittedName>
        <fullName evidence="2">Uncharacterized protein</fullName>
    </submittedName>
</protein>
<evidence type="ECO:0000313" key="2">
    <source>
        <dbReference type="EMBL" id="TRX94601.1"/>
    </source>
</evidence>
<dbReference type="AlphaFoldDB" id="A0A553I321"/>
<sequence length="79" mass="9312">MPRESNNYYGASSSSTRTSSSYKSKHDAYREDRISEYGRETNYSSDRFYVTGEKSRSKDSMDRKLSQWDKDFAKASRRQ</sequence>
<feature type="compositionally biased region" description="Polar residues" evidence="1">
    <location>
        <begin position="1"/>
        <end position="11"/>
    </location>
</feature>
<dbReference type="EMBL" id="VFLP01000020">
    <property type="protein sequence ID" value="TRX94601.1"/>
    <property type="molecule type" value="Genomic_DNA"/>
</dbReference>
<evidence type="ECO:0000313" key="3">
    <source>
        <dbReference type="Proteomes" id="UP000319160"/>
    </source>
</evidence>
<reference evidence="3" key="1">
    <citation type="submission" date="2019-06" db="EMBL/GenBank/DDBJ databases">
        <title>Draft genome sequence of the griseofulvin-producing fungus Xylaria cubensis strain G536.</title>
        <authorList>
            <person name="Mead M.E."/>
            <person name="Raja H.A."/>
            <person name="Steenwyk J.L."/>
            <person name="Knowles S.L."/>
            <person name="Oberlies N.H."/>
            <person name="Rokas A."/>
        </authorList>
    </citation>
    <scope>NUCLEOTIDE SEQUENCE [LARGE SCALE GENOMIC DNA]</scope>
    <source>
        <strain evidence="3">G536</strain>
    </source>
</reference>